<evidence type="ECO:0000313" key="2">
    <source>
        <dbReference type="EMBL" id="OIT29513.1"/>
    </source>
</evidence>
<dbReference type="EMBL" id="MJEQ01001765">
    <property type="protein sequence ID" value="OIT29513.1"/>
    <property type="molecule type" value="Genomic_DNA"/>
</dbReference>
<dbReference type="Proteomes" id="UP000187609">
    <property type="component" value="Unassembled WGS sequence"/>
</dbReference>
<sequence>MRRPGGHYGGGADSGADATYNSGPHTMQQQQQQQIKSEHNQWRWERESPKLPTNSMSPNMFPDGRESIKSWHYGEISKLEDMSCQFSLYDKDKCEARLDENVVPK</sequence>
<evidence type="ECO:0000313" key="3">
    <source>
        <dbReference type="Proteomes" id="UP000187609"/>
    </source>
</evidence>
<evidence type="ECO:0000256" key="1">
    <source>
        <dbReference type="SAM" id="MobiDB-lite"/>
    </source>
</evidence>
<dbReference type="AlphaFoldDB" id="A0A314KJS1"/>
<comment type="caution">
    <text evidence="2">The sequence shown here is derived from an EMBL/GenBank/DDBJ whole genome shotgun (WGS) entry which is preliminary data.</text>
</comment>
<reference evidence="2" key="1">
    <citation type="submission" date="2016-11" db="EMBL/GenBank/DDBJ databases">
        <title>The genome of Nicotiana attenuata.</title>
        <authorList>
            <person name="Xu S."/>
            <person name="Brockmoeller T."/>
            <person name="Gaquerel E."/>
            <person name="Navarro A."/>
            <person name="Kuhl H."/>
            <person name="Gase K."/>
            <person name="Ling Z."/>
            <person name="Zhou W."/>
            <person name="Kreitzer C."/>
            <person name="Stanke M."/>
            <person name="Tang H."/>
            <person name="Lyons E."/>
            <person name="Pandey P."/>
            <person name="Pandey S.P."/>
            <person name="Timmermann B."/>
            <person name="Baldwin I.T."/>
        </authorList>
    </citation>
    <scope>NUCLEOTIDE SEQUENCE [LARGE SCALE GENOMIC DNA]</scope>
    <source>
        <strain evidence="2">UT</strain>
    </source>
</reference>
<proteinExistence type="predicted"/>
<feature type="region of interest" description="Disordered" evidence="1">
    <location>
        <begin position="1"/>
        <end position="63"/>
    </location>
</feature>
<name>A0A314KJS1_NICAT</name>
<keyword evidence="3" id="KW-1185">Reference proteome</keyword>
<protein>
    <submittedName>
        <fullName evidence="2">Uncharacterized protein</fullName>
    </submittedName>
</protein>
<organism evidence="2 3">
    <name type="scientific">Nicotiana attenuata</name>
    <name type="common">Coyote tobacco</name>
    <dbReference type="NCBI Taxonomy" id="49451"/>
    <lineage>
        <taxon>Eukaryota</taxon>
        <taxon>Viridiplantae</taxon>
        <taxon>Streptophyta</taxon>
        <taxon>Embryophyta</taxon>
        <taxon>Tracheophyta</taxon>
        <taxon>Spermatophyta</taxon>
        <taxon>Magnoliopsida</taxon>
        <taxon>eudicotyledons</taxon>
        <taxon>Gunneridae</taxon>
        <taxon>Pentapetalae</taxon>
        <taxon>asterids</taxon>
        <taxon>lamiids</taxon>
        <taxon>Solanales</taxon>
        <taxon>Solanaceae</taxon>
        <taxon>Nicotianoideae</taxon>
        <taxon>Nicotianeae</taxon>
        <taxon>Nicotiana</taxon>
    </lineage>
</organism>
<feature type="compositionally biased region" description="Basic and acidic residues" evidence="1">
    <location>
        <begin position="36"/>
        <end position="49"/>
    </location>
</feature>
<accession>A0A314KJS1</accession>
<dbReference type="Gramene" id="OIT29513">
    <property type="protein sequence ID" value="OIT29513"/>
    <property type="gene ID" value="A4A49_38324"/>
</dbReference>
<gene>
    <name evidence="2" type="ORF">A4A49_38324</name>
</gene>
<feature type="compositionally biased region" description="Gly residues" evidence="1">
    <location>
        <begin position="1"/>
        <end position="13"/>
    </location>
</feature>